<evidence type="ECO:0000256" key="2">
    <source>
        <dbReference type="ARBA" id="ARBA00022573"/>
    </source>
</evidence>
<name>A0ABR7N7U6_9FIRM</name>
<dbReference type="InterPro" id="IPR012818">
    <property type="entry name" value="CbiE"/>
</dbReference>
<dbReference type="InterPro" id="IPR014008">
    <property type="entry name" value="Cbl_synth_MTase_CbiT"/>
</dbReference>
<dbReference type="CDD" id="cd02440">
    <property type="entry name" value="AdoMet_MTases"/>
    <property type="match status" value="1"/>
</dbReference>
<dbReference type="InterPro" id="IPR050714">
    <property type="entry name" value="Cobalamin_biosynth_MTase"/>
</dbReference>
<dbReference type="EMBL" id="JACRSZ010000003">
    <property type="protein sequence ID" value="MBC8572467.1"/>
    <property type="molecule type" value="Genomic_DNA"/>
</dbReference>
<accession>A0ABR7N7U6</accession>
<dbReference type="Pfam" id="PF13847">
    <property type="entry name" value="Methyltransf_31"/>
    <property type="match status" value="1"/>
</dbReference>
<dbReference type="InterPro" id="IPR003723">
    <property type="entry name" value="Precorrin-6x_reduct"/>
</dbReference>
<dbReference type="NCBIfam" id="TIGR00715">
    <property type="entry name" value="precor6x_red"/>
    <property type="match status" value="1"/>
</dbReference>
<dbReference type="Gene3D" id="3.40.50.150">
    <property type="entry name" value="Vaccinia Virus protein VP39"/>
    <property type="match status" value="1"/>
</dbReference>
<dbReference type="PANTHER" id="PTHR43182">
    <property type="entry name" value="COBALT-PRECORRIN-6B C(15)-METHYLTRANSFERASE (DECARBOXYLATING)"/>
    <property type="match status" value="1"/>
</dbReference>
<dbReference type="InterPro" id="IPR000878">
    <property type="entry name" value="4pyrrol_Mease"/>
</dbReference>
<keyword evidence="5" id="KW-0949">S-adenosyl-L-methionine</keyword>
<feature type="domain" description="Tetrapyrrole methylase" evidence="6">
    <location>
        <begin position="259"/>
        <end position="444"/>
    </location>
</feature>
<dbReference type="Gene3D" id="3.40.1010.10">
    <property type="entry name" value="Cobalt-precorrin-4 Transmethylase, Domain 1"/>
    <property type="match status" value="1"/>
</dbReference>
<dbReference type="InterPro" id="IPR035996">
    <property type="entry name" value="4pyrrol_Methylase_sf"/>
</dbReference>
<keyword evidence="8" id="KW-0560">Oxidoreductase</keyword>
<dbReference type="Pfam" id="PF00590">
    <property type="entry name" value="TP_methylase"/>
    <property type="match status" value="1"/>
</dbReference>
<dbReference type="InterPro" id="IPR029063">
    <property type="entry name" value="SAM-dependent_MTases_sf"/>
</dbReference>
<keyword evidence="3" id="KW-0489">Methyltransferase</keyword>
<dbReference type="GO" id="GO:0016994">
    <property type="term" value="F:precorrin-6A reductase activity"/>
    <property type="evidence" value="ECO:0007669"/>
    <property type="project" value="UniProtKB-EC"/>
</dbReference>
<keyword evidence="9" id="KW-1185">Reference proteome</keyword>
<evidence type="ECO:0000259" key="6">
    <source>
        <dbReference type="Pfam" id="PF00590"/>
    </source>
</evidence>
<evidence type="ECO:0000313" key="9">
    <source>
        <dbReference type="Proteomes" id="UP000657421"/>
    </source>
</evidence>
<proteinExistence type="predicted"/>
<evidence type="ECO:0000256" key="4">
    <source>
        <dbReference type="ARBA" id="ARBA00022679"/>
    </source>
</evidence>
<evidence type="ECO:0000256" key="5">
    <source>
        <dbReference type="ARBA" id="ARBA00022691"/>
    </source>
</evidence>
<evidence type="ECO:0000313" key="8">
    <source>
        <dbReference type="EMBL" id="MBC8572467.1"/>
    </source>
</evidence>
<sequence length="657" mass="72714">MSRILIFAGTTEGRLLAEFLNRQKVQAYVCVATEYGGQLLEENKYLEVSHTRLNQEEMQHLIAEKKIQMTVDATHPYAAEVSANIKGACEETGCEYIRLLRSQTHISEESMVCVESVDEAVEFLKQTKGNILATTGSKELHKYTAIPEFADRIFARVLSTPEVAEHCAALGFTGKHLICMQGPFSEELNTALLKQFDARWLVTKEAGKNGGYEEKIRAARKAGARVVLVGRPVQESGLSLEEVERYLVEKAGISVRREISVIGIGMGSRENMTCEALKACQYADLLVGAGRMLEQVQELKKPVFVSYKPDEIYDYVMSHPEYEKVALLQSGDLGFYSGAKKLMEKFAGEEILVYPGISSVVYLCDRLHTAWEDVVLTSQHGRYVNLISKIRKNQKVFALMGKGSAVNELCRKMREYHMDQVILHVGQDLSYPAEKIQSGTVAELENENFSDLCVILAENPQPDQVVTHGLEDEVFLRAKVPMTKSEVRSISLSKLHLTKDSIVYDVGAGTGSISIEAALQAEDGYVYAIEKKEEAVELMRENKKKFAADNLEIVEGLAPEALEELPSPTHVFVGGSSGNLKTILELVLKKNPQVRIVINCIALETVAEALDCVKTLPVTDVDIAAVSVGKSKEIGRYHMMMGQNPVYVISCTGGKAE</sequence>
<evidence type="ECO:0000256" key="3">
    <source>
        <dbReference type="ARBA" id="ARBA00022603"/>
    </source>
</evidence>
<protein>
    <submittedName>
        <fullName evidence="8">Precorrin-6A reductase</fullName>
        <ecNumber evidence="8">1.3.1.54</ecNumber>
    </submittedName>
</protein>
<dbReference type="Pfam" id="PF02571">
    <property type="entry name" value="CbiJ"/>
    <property type="match status" value="1"/>
</dbReference>
<dbReference type="RefSeq" id="WP_249307456.1">
    <property type="nucleotide sequence ID" value="NZ_JACRSZ010000003.1"/>
</dbReference>
<organism evidence="8 9">
    <name type="scientific">Jingyaoa shaoxingensis</name>
    <dbReference type="NCBI Taxonomy" id="2763671"/>
    <lineage>
        <taxon>Bacteria</taxon>
        <taxon>Bacillati</taxon>
        <taxon>Bacillota</taxon>
        <taxon>Clostridia</taxon>
        <taxon>Lachnospirales</taxon>
        <taxon>Lachnospiraceae</taxon>
        <taxon>Jingyaoa</taxon>
    </lineage>
</organism>
<dbReference type="NCBIfam" id="TIGR02469">
    <property type="entry name" value="CbiT"/>
    <property type="match status" value="1"/>
</dbReference>
<dbReference type="InterPro" id="IPR014777">
    <property type="entry name" value="4pyrrole_Mease_sub1"/>
</dbReference>
<keyword evidence="2" id="KW-0169">Cobalamin biosynthesis</keyword>
<gene>
    <name evidence="8" type="primary">cobK</name>
    <name evidence="8" type="ORF">H8716_05100</name>
</gene>
<dbReference type="PANTHER" id="PTHR43182:SF1">
    <property type="entry name" value="COBALT-PRECORRIN-7 C(5)-METHYLTRANSFERASE"/>
    <property type="match status" value="1"/>
</dbReference>
<comment type="pathway">
    <text evidence="1">Cofactor biosynthesis; adenosylcobalamin biosynthesis.</text>
</comment>
<dbReference type="InterPro" id="IPR014776">
    <property type="entry name" value="4pyrrole_Mease_sub2"/>
</dbReference>
<evidence type="ECO:0000259" key="7">
    <source>
        <dbReference type="Pfam" id="PF13847"/>
    </source>
</evidence>
<dbReference type="InterPro" id="IPR025714">
    <property type="entry name" value="Methyltranfer_dom"/>
</dbReference>
<dbReference type="Proteomes" id="UP000657421">
    <property type="component" value="Unassembled WGS sequence"/>
</dbReference>
<keyword evidence="4" id="KW-0808">Transferase</keyword>
<dbReference type="NCBIfam" id="TIGR02467">
    <property type="entry name" value="CbiE"/>
    <property type="match status" value="1"/>
</dbReference>
<feature type="domain" description="Methyltransferase" evidence="7">
    <location>
        <begin position="498"/>
        <end position="560"/>
    </location>
</feature>
<dbReference type="EC" id="1.3.1.54" evidence="8"/>
<evidence type="ECO:0000256" key="1">
    <source>
        <dbReference type="ARBA" id="ARBA00004953"/>
    </source>
</evidence>
<dbReference type="SUPFAM" id="SSF53790">
    <property type="entry name" value="Tetrapyrrole methylase"/>
    <property type="match status" value="1"/>
</dbReference>
<dbReference type="SUPFAM" id="SSF53335">
    <property type="entry name" value="S-adenosyl-L-methionine-dependent methyltransferases"/>
    <property type="match status" value="1"/>
</dbReference>
<comment type="caution">
    <text evidence="8">The sequence shown here is derived from an EMBL/GenBank/DDBJ whole genome shotgun (WGS) entry which is preliminary data.</text>
</comment>
<dbReference type="Gene3D" id="3.30.950.10">
    <property type="entry name" value="Methyltransferase, Cobalt-precorrin-4 Transmethylase, Domain 2"/>
    <property type="match status" value="1"/>
</dbReference>
<dbReference type="CDD" id="cd11644">
    <property type="entry name" value="Precorrin-6Y-MT"/>
    <property type="match status" value="1"/>
</dbReference>
<reference evidence="8 9" key="1">
    <citation type="submission" date="2020-08" db="EMBL/GenBank/DDBJ databases">
        <title>Genome public.</title>
        <authorList>
            <person name="Liu C."/>
            <person name="Sun Q."/>
        </authorList>
    </citation>
    <scope>NUCLEOTIDE SEQUENCE [LARGE SCALE GENOMIC DNA]</scope>
    <source>
        <strain evidence="8 9">NSJ-46</strain>
    </source>
</reference>
<dbReference type="PROSITE" id="PS51014">
    <property type="entry name" value="COBK_CBIJ"/>
    <property type="match status" value="1"/>
</dbReference>